<dbReference type="GO" id="GO:0006260">
    <property type="term" value="P:DNA replication"/>
    <property type="evidence" value="ECO:0007669"/>
    <property type="project" value="TreeGrafter"/>
</dbReference>
<dbReference type="InterPro" id="IPR012340">
    <property type="entry name" value="NA-bd_OB-fold"/>
</dbReference>
<dbReference type="Gene3D" id="1.10.10.10">
    <property type="entry name" value="Winged helix-like DNA-binding domain superfamily/Winged helix DNA-binding domain"/>
    <property type="match status" value="1"/>
</dbReference>
<dbReference type="PANTHER" id="PTHR13989">
    <property type="entry name" value="REPLICATION PROTEIN A-RELATED"/>
    <property type="match status" value="1"/>
</dbReference>
<dbReference type="PANTHER" id="PTHR13989:SF16">
    <property type="entry name" value="REPLICATION PROTEIN A2"/>
    <property type="match status" value="1"/>
</dbReference>
<feature type="region of interest" description="Disordered" evidence="4">
    <location>
        <begin position="15"/>
        <end position="47"/>
    </location>
</feature>
<accession>A0A9N9FEN3</accession>
<proteinExistence type="predicted"/>
<evidence type="ECO:0000256" key="3">
    <source>
        <dbReference type="ARBA" id="ARBA00023242"/>
    </source>
</evidence>
<dbReference type="GO" id="GO:0000724">
    <property type="term" value="P:double-strand break repair via homologous recombination"/>
    <property type="evidence" value="ECO:0007669"/>
    <property type="project" value="TreeGrafter"/>
</dbReference>
<dbReference type="InterPro" id="IPR040260">
    <property type="entry name" value="RFA2-like"/>
</dbReference>
<dbReference type="GO" id="GO:0000781">
    <property type="term" value="C:chromosome, telomeric region"/>
    <property type="evidence" value="ECO:0007669"/>
    <property type="project" value="TreeGrafter"/>
</dbReference>
<dbReference type="Gene3D" id="2.40.50.140">
    <property type="entry name" value="Nucleic acid-binding proteins"/>
    <property type="match status" value="1"/>
</dbReference>
<evidence type="ECO:0000256" key="4">
    <source>
        <dbReference type="SAM" id="MobiDB-lite"/>
    </source>
</evidence>
<name>A0A9N9FEN3_9GLOM</name>
<dbReference type="SUPFAM" id="SSF50249">
    <property type="entry name" value="Nucleic acid-binding proteins"/>
    <property type="match status" value="1"/>
</dbReference>
<gene>
    <name evidence="5" type="ORF">CPELLU_LOCUS3824</name>
</gene>
<dbReference type="AlphaFoldDB" id="A0A9N9FEN3"/>
<dbReference type="GO" id="GO:0005662">
    <property type="term" value="C:DNA replication factor A complex"/>
    <property type="evidence" value="ECO:0007669"/>
    <property type="project" value="TreeGrafter"/>
</dbReference>
<protein>
    <submittedName>
        <fullName evidence="5">21695_t:CDS:1</fullName>
    </submittedName>
</protein>
<comment type="subcellular location">
    <subcellularLocation>
        <location evidence="1">Nucleus</location>
    </subcellularLocation>
</comment>
<dbReference type="EMBL" id="CAJVQA010001906">
    <property type="protein sequence ID" value="CAG8530577.1"/>
    <property type="molecule type" value="Genomic_DNA"/>
</dbReference>
<dbReference type="Proteomes" id="UP000789759">
    <property type="component" value="Unassembled WGS sequence"/>
</dbReference>
<evidence type="ECO:0000313" key="5">
    <source>
        <dbReference type="EMBL" id="CAG8530577.1"/>
    </source>
</evidence>
<evidence type="ECO:0000313" key="6">
    <source>
        <dbReference type="Proteomes" id="UP000789759"/>
    </source>
</evidence>
<reference evidence="5" key="1">
    <citation type="submission" date="2021-06" db="EMBL/GenBank/DDBJ databases">
        <authorList>
            <person name="Kallberg Y."/>
            <person name="Tangrot J."/>
            <person name="Rosling A."/>
        </authorList>
    </citation>
    <scope>NUCLEOTIDE SEQUENCE</scope>
    <source>
        <strain evidence="5">FL966</strain>
    </source>
</reference>
<dbReference type="GO" id="GO:0006289">
    <property type="term" value="P:nucleotide-excision repair"/>
    <property type="evidence" value="ECO:0007669"/>
    <property type="project" value="TreeGrafter"/>
</dbReference>
<dbReference type="InterPro" id="IPR036388">
    <property type="entry name" value="WH-like_DNA-bd_sf"/>
</dbReference>
<keyword evidence="3" id="KW-0539">Nucleus</keyword>
<dbReference type="GO" id="GO:0003697">
    <property type="term" value="F:single-stranded DNA binding"/>
    <property type="evidence" value="ECO:0007669"/>
    <property type="project" value="TreeGrafter"/>
</dbReference>
<dbReference type="OrthoDB" id="25571at2759"/>
<comment type="caution">
    <text evidence="5">The sequence shown here is derived from an EMBL/GenBank/DDBJ whole genome shotgun (WGS) entry which is preliminary data.</text>
</comment>
<dbReference type="CDD" id="cd04478">
    <property type="entry name" value="RPA2_DBD_D"/>
    <property type="match status" value="1"/>
</dbReference>
<evidence type="ECO:0000256" key="1">
    <source>
        <dbReference type="ARBA" id="ARBA00004123"/>
    </source>
</evidence>
<keyword evidence="2" id="KW-0238">DNA-binding</keyword>
<feature type="compositionally biased region" description="Polar residues" evidence="4">
    <location>
        <begin position="15"/>
        <end position="37"/>
    </location>
</feature>
<evidence type="ECO:0000256" key="2">
    <source>
        <dbReference type="ARBA" id="ARBA00023125"/>
    </source>
</evidence>
<dbReference type="GO" id="GO:0035861">
    <property type="term" value="C:site of double-strand break"/>
    <property type="evidence" value="ECO:0007669"/>
    <property type="project" value="TreeGrafter"/>
</dbReference>
<keyword evidence="6" id="KW-1185">Reference proteome</keyword>
<organism evidence="5 6">
    <name type="scientific">Cetraspora pellucida</name>
    <dbReference type="NCBI Taxonomy" id="1433469"/>
    <lineage>
        <taxon>Eukaryota</taxon>
        <taxon>Fungi</taxon>
        <taxon>Fungi incertae sedis</taxon>
        <taxon>Mucoromycota</taxon>
        <taxon>Glomeromycotina</taxon>
        <taxon>Glomeromycetes</taxon>
        <taxon>Diversisporales</taxon>
        <taxon>Gigasporaceae</taxon>
        <taxon>Cetraspora</taxon>
    </lineage>
</organism>
<sequence length="270" mass="29855">MSGYSYTPSFNGSYTDGDNTGGFMSSTDYASGSQEQKPTSDQRKRSVRHVTIKQLLNAVTQHSDSEDQIDGHKIDIVCIIGSIRDLNVSSQNVIEYKIDDGTGFIDAKVWFESEEKKESSATYKIGVDSYVCAYGNLKTFKGKRLLNCIPYGLRLVEDYNEISSHLCEVVYEHLSLIRSDSSTVLQSSVDNNNSYVGGSHVFNDPLQKEIRDLVVKSGDPHMGLPIERICSALGFQYGSDSKIKDAIDTMISEGILYNTQDDSYVAVCGV</sequence>